<sequence>MKLLLKGFRNGLGAIIAFVSWLIPVSKVKRSPEAQKEVDAQTENIELYQFFGCPFCIKTRRTIRRLNLNIITRDAQNRKGIFRAELLKETGKTQVPCLKITENGKTEWMPETAEIITYLEKRFG</sequence>
<evidence type="ECO:0000313" key="2">
    <source>
        <dbReference type="EMBL" id="WXU00261.1"/>
    </source>
</evidence>
<protein>
    <recommendedName>
        <fullName evidence="1">Glutaredoxin domain-containing protein</fullName>
    </recommendedName>
</protein>
<dbReference type="AlphaFoldDB" id="A0AAU6PGW8"/>
<proteinExistence type="predicted"/>
<dbReference type="InterPro" id="IPR002109">
    <property type="entry name" value="Glutaredoxin"/>
</dbReference>
<accession>A0AAU6PGW8</accession>
<dbReference type="SUPFAM" id="SSF52833">
    <property type="entry name" value="Thioredoxin-like"/>
    <property type="match status" value="1"/>
</dbReference>
<gene>
    <name evidence="2" type="ORF">Ctma_0973</name>
</gene>
<name>A0AAU6PGW8_9GAMM</name>
<dbReference type="InterPro" id="IPR011767">
    <property type="entry name" value="GLR_AS"/>
</dbReference>
<evidence type="ECO:0000259" key="1">
    <source>
        <dbReference type="Pfam" id="PF00462"/>
    </source>
</evidence>
<dbReference type="PROSITE" id="PS00195">
    <property type="entry name" value="GLUTAREDOXIN_1"/>
    <property type="match status" value="1"/>
</dbReference>
<reference evidence="2" key="1">
    <citation type="submission" date="2023-10" db="EMBL/GenBank/DDBJ databases">
        <title>The first scallop-associated chemosynthetic bacterial symbiont.</title>
        <authorList>
            <person name="Lin Y.-T."/>
            <person name="Sun J."/>
            <person name="Ip J.C.-H."/>
            <person name="He X."/>
            <person name="Gao Z.-M."/>
            <person name="Perez M."/>
            <person name="Xu T."/>
            <person name="Qian P.-Y."/>
            <person name="Qiu J.-W."/>
        </authorList>
    </citation>
    <scope>NUCLEOTIDE SEQUENCE</scope>
    <source>
        <strain evidence="2">Gill1</strain>
    </source>
</reference>
<dbReference type="Gene3D" id="3.40.30.10">
    <property type="entry name" value="Glutaredoxin"/>
    <property type="match status" value="1"/>
</dbReference>
<dbReference type="InterPro" id="IPR036249">
    <property type="entry name" value="Thioredoxin-like_sf"/>
</dbReference>
<organism evidence="2">
    <name type="scientific">Catillopecten margaritatus gill symbiont</name>
    <dbReference type="NCBI Taxonomy" id="3083288"/>
    <lineage>
        <taxon>Bacteria</taxon>
        <taxon>Pseudomonadati</taxon>
        <taxon>Pseudomonadota</taxon>
        <taxon>Gammaproteobacteria</taxon>
        <taxon>sulfur-oxidizing symbionts</taxon>
    </lineage>
</organism>
<dbReference type="PROSITE" id="PS51354">
    <property type="entry name" value="GLUTAREDOXIN_2"/>
    <property type="match status" value="1"/>
</dbReference>
<feature type="domain" description="Glutaredoxin" evidence="1">
    <location>
        <begin position="45"/>
        <end position="100"/>
    </location>
</feature>
<dbReference type="Pfam" id="PF00462">
    <property type="entry name" value="Glutaredoxin"/>
    <property type="match status" value="1"/>
</dbReference>
<dbReference type="EMBL" id="CP138327">
    <property type="protein sequence ID" value="WXU00261.1"/>
    <property type="molecule type" value="Genomic_DNA"/>
</dbReference>